<evidence type="ECO:0000313" key="3">
    <source>
        <dbReference type="Proteomes" id="UP000694554"/>
    </source>
</evidence>
<reference evidence="2" key="2">
    <citation type="submission" date="2025-08" db="UniProtKB">
        <authorList>
            <consortium name="Ensembl"/>
        </authorList>
    </citation>
    <scope>IDENTIFICATION</scope>
</reference>
<dbReference type="Ensembl" id="ENSPSNT00000009856.1">
    <property type="protein sequence ID" value="ENSPSNP00000008703.1"/>
    <property type="gene ID" value="ENSPSNG00000006439.1"/>
</dbReference>
<proteinExistence type="predicted"/>
<protein>
    <submittedName>
        <fullName evidence="2">Uncharacterized protein</fullName>
    </submittedName>
</protein>
<organism evidence="2 3">
    <name type="scientific">Phocoena sinus</name>
    <name type="common">Vaquita</name>
    <dbReference type="NCBI Taxonomy" id="42100"/>
    <lineage>
        <taxon>Eukaryota</taxon>
        <taxon>Metazoa</taxon>
        <taxon>Chordata</taxon>
        <taxon>Craniata</taxon>
        <taxon>Vertebrata</taxon>
        <taxon>Euteleostomi</taxon>
        <taxon>Mammalia</taxon>
        <taxon>Eutheria</taxon>
        <taxon>Laurasiatheria</taxon>
        <taxon>Artiodactyla</taxon>
        <taxon>Whippomorpha</taxon>
        <taxon>Cetacea</taxon>
        <taxon>Odontoceti</taxon>
        <taxon>Phocoenidae</taxon>
        <taxon>Phocoena</taxon>
    </lineage>
</organism>
<feature type="compositionally biased region" description="Basic and acidic residues" evidence="1">
    <location>
        <begin position="1"/>
        <end position="11"/>
    </location>
</feature>
<dbReference type="Proteomes" id="UP000694554">
    <property type="component" value="Chromosome 2"/>
</dbReference>
<feature type="region of interest" description="Disordered" evidence="1">
    <location>
        <begin position="1"/>
        <end position="24"/>
    </location>
</feature>
<feature type="compositionally biased region" description="Gly residues" evidence="1">
    <location>
        <begin position="76"/>
        <end position="85"/>
    </location>
</feature>
<sequence length="126" mass="13325">MKTYRQREKQGSKVQESTKGPNEAKIKALLERTGYTLDVTTGQRNYRGPPPDSVYSGIGGYEDPYDGCDDGCAVRGRGGGRGGRGAPAPPRGRRAPPPRGRAGYSQRGPLLGPPRGSRGGRGSPAQ</sequence>
<dbReference type="GeneTree" id="ENSGT00940000174256"/>
<feature type="compositionally biased region" description="Gly residues" evidence="1">
    <location>
        <begin position="117"/>
        <end position="126"/>
    </location>
</feature>
<evidence type="ECO:0000313" key="2">
    <source>
        <dbReference type="Ensembl" id="ENSPSNP00000008703.1"/>
    </source>
</evidence>
<keyword evidence="3" id="KW-1185">Reference proteome</keyword>
<name>A0A8C9BCD2_PHOSS</name>
<reference evidence="2" key="3">
    <citation type="submission" date="2025-09" db="UniProtKB">
        <authorList>
            <consortium name="Ensembl"/>
        </authorList>
    </citation>
    <scope>IDENTIFICATION</scope>
</reference>
<feature type="compositionally biased region" description="Low complexity" evidence="1">
    <location>
        <begin position="100"/>
        <end position="116"/>
    </location>
</feature>
<evidence type="ECO:0000256" key="1">
    <source>
        <dbReference type="SAM" id="MobiDB-lite"/>
    </source>
</evidence>
<reference evidence="2" key="1">
    <citation type="submission" date="2019-08" db="EMBL/GenBank/DDBJ databases">
        <title>Phocoena sinus (Vaquita) genome, mPhoSin1, primary haplotype.</title>
        <authorList>
            <person name="Morin P."/>
            <person name="Mountcastle J."/>
            <person name="Fungtammasan C."/>
            <person name="Rhie A."/>
            <person name="Rojas-Bracho L."/>
            <person name="Smith C.R."/>
            <person name="Taylor B.L."/>
            <person name="Gulland F.M.D."/>
            <person name="Musser W."/>
            <person name="Houck M."/>
            <person name="Haase B."/>
            <person name="Paez S."/>
            <person name="Howe K."/>
            <person name="Torrance J."/>
            <person name="Formenti G."/>
            <person name="Phillippy A."/>
            <person name="Ryder O."/>
            <person name="Jarvis E.D."/>
            <person name="Fedrigo O."/>
        </authorList>
    </citation>
    <scope>NUCLEOTIDE SEQUENCE [LARGE SCALE GENOMIC DNA]</scope>
</reference>
<feature type="region of interest" description="Disordered" evidence="1">
    <location>
        <begin position="40"/>
        <end position="126"/>
    </location>
</feature>
<dbReference type="AlphaFoldDB" id="A0A8C9BCD2"/>
<accession>A0A8C9BCD2</accession>